<keyword evidence="1" id="KW-1133">Transmembrane helix</keyword>
<feature type="transmembrane region" description="Helical" evidence="1">
    <location>
        <begin position="101"/>
        <end position="121"/>
    </location>
</feature>
<evidence type="ECO:0000256" key="1">
    <source>
        <dbReference type="SAM" id="Phobius"/>
    </source>
</evidence>
<dbReference type="RefSeq" id="WP_425346320.1">
    <property type="nucleotide sequence ID" value="NZ_JBGUBD010000008.1"/>
</dbReference>
<accession>A0ABV4U722</accession>
<dbReference type="EMBL" id="JBGUBD010000008">
    <property type="protein sequence ID" value="MFA9479401.1"/>
    <property type="molecule type" value="Genomic_DNA"/>
</dbReference>
<evidence type="ECO:0000313" key="2">
    <source>
        <dbReference type="EMBL" id="MFA9479401.1"/>
    </source>
</evidence>
<gene>
    <name evidence="2" type="ORF">ACERK3_14010</name>
</gene>
<dbReference type="Proteomes" id="UP001575105">
    <property type="component" value="Unassembled WGS sequence"/>
</dbReference>
<proteinExistence type="predicted"/>
<evidence type="ECO:0000313" key="3">
    <source>
        <dbReference type="Proteomes" id="UP001575105"/>
    </source>
</evidence>
<keyword evidence="1" id="KW-0472">Membrane</keyword>
<keyword evidence="1" id="KW-0812">Transmembrane</keyword>
<sequence length="296" mass="32904">MKKPLDDKQMRCYLSAFADGELDVEQSLQVLERMAMDPQMTRRVLHQQQLRQRVAQTMGNEKLKTPDALKQQIMASARQSSSPQQAANAARRNRWSLVQRWLPTTIAAALLLTALLTVQFGSGGGARPGLTEYAGMNGSDTAAVVNLASADRFGRRHVRCSRDITPLFNTDRFPDQVTALPRSIEGLLGKKFTGPPLDLSLLGYEYQQAGECLIPGSRSVHVLYRAADGSGRSDSLSLWITAENTDLDLEPGRLYTAVDDEKPHPLLIWRHEELTYYLVGDSMPRVHQVAQAMASR</sequence>
<organism evidence="2 3">
    <name type="scientific">Natronomicrosphaera hydrolytica</name>
    <dbReference type="NCBI Taxonomy" id="3242702"/>
    <lineage>
        <taxon>Bacteria</taxon>
        <taxon>Pseudomonadati</taxon>
        <taxon>Planctomycetota</taxon>
        <taxon>Phycisphaerae</taxon>
        <taxon>Phycisphaerales</taxon>
        <taxon>Phycisphaeraceae</taxon>
        <taxon>Natronomicrosphaera</taxon>
    </lineage>
</organism>
<protein>
    <submittedName>
        <fullName evidence="2">Anti-sigma factor</fullName>
    </submittedName>
</protein>
<reference evidence="2 3" key="1">
    <citation type="submission" date="2024-08" db="EMBL/GenBank/DDBJ databases">
        <title>Whole-genome sequencing of halo(alkali)philic microorganisms from hypersaline lakes.</title>
        <authorList>
            <person name="Sorokin D.Y."/>
            <person name="Merkel A.Y."/>
            <person name="Messina E."/>
            <person name="Yakimov M."/>
        </authorList>
    </citation>
    <scope>NUCLEOTIDE SEQUENCE [LARGE SCALE GENOMIC DNA]</scope>
    <source>
        <strain evidence="2 3">AB-hyl4</strain>
    </source>
</reference>
<name>A0ABV4U722_9BACT</name>
<keyword evidence="3" id="KW-1185">Reference proteome</keyword>
<comment type="caution">
    <text evidence="2">The sequence shown here is derived from an EMBL/GenBank/DDBJ whole genome shotgun (WGS) entry which is preliminary data.</text>
</comment>